<dbReference type="InterPro" id="IPR000210">
    <property type="entry name" value="BTB/POZ_dom"/>
</dbReference>
<accession>A0AAJ0H8J5</accession>
<feature type="domain" description="BTB" evidence="2">
    <location>
        <begin position="74"/>
        <end position="145"/>
    </location>
</feature>
<dbReference type="Pfam" id="PF00651">
    <property type="entry name" value="BTB"/>
    <property type="match status" value="1"/>
</dbReference>
<evidence type="ECO:0000313" key="3">
    <source>
        <dbReference type="EMBL" id="KAK3343705.1"/>
    </source>
</evidence>
<feature type="compositionally biased region" description="Low complexity" evidence="1">
    <location>
        <begin position="317"/>
        <end position="330"/>
    </location>
</feature>
<comment type="caution">
    <text evidence="3">The sequence shown here is derived from an EMBL/GenBank/DDBJ whole genome shotgun (WGS) entry which is preliminary data.</text>
</comment>
<dbReference type="EMBL" id="JAUIQD010000007">
    <property type="protein sequence ID" value="KAK3343705.1"/>
    <property type="molecule type" value="Genomic_DNA"/>
</dbReference>
<dbReference type="SUPFAM" id="SSF54695">
    <property type="entry name" value="POZ domain"/>
    <property type="match status" value="1"/>
</dbReference>
<dbReference type="Proteomes" id="UP001275084">
    <property type="component" value="Unassembled WGS sequence"/>
</dbReference>
<dbReference type="PROSITE" id="PS50097">
    <property type="entry name" value="BTB"/>
    <property type="match status" value="1"/>
</dbReference>
<proteinExistence type="predicted"/>
<sequence>MNSHNGRSLSRSRAPHTPRTPRTPRASSGAGMSSVKPIVLAEDPGAPMELGDPAGPSTMAPPPYPVNDYHPCDNDRLLTAGIVVVSVGPEQEKTSVHMHLLTSMSPYFHRLITQAEQSGQDGNEIEIQVLETDPKLFKMFLHWLYGTAFGNTSGHRSFHFRAPDTRTTVRDYIGLYILGGTLEVPGLRNAALDTIYNYYAEDTAEVRCPDLEDVQYLFNNTAPTSHLRRLLIVFSLFHLFGKKRTGLTLPGDWQRVIEGGDDSGEVAWAMIQMISDWRWQMGHNCPPMKLKSRQTFHEEMPIPGLKLEEDDDGAGYASQAASRAESQAPF</sequence>
<reference evidence="3" key="2">
    <citation type="submission" date="2023-06" db="EMBL/GenBank/DDBJ databases">
        <authorList>
            <consortium name="Lawrence Berkeley National Laboratory"/>
            <person name="Haridas S."/>
            <person name="Hensen N."/>
            <person name="Bonometti L."/>
            <person name="Westerberg I."/>
            <person name="Brannstrom I.O."/>
            <person name="Guillou S."/>
            <person name="Cros-Aarteil S."/>
            <person name="Calhoun S."/>
            <person name="Kuo A."/>
            <person name="Mondo S."/>
            <person name="Pangilinan J."/>
            <person name="Riley R."/>
            <person name="Labutti K."/>
            <person name="Andreopoulos B."/>
            <person name="Lipzen A."/>
            <person name="Chen C."/>
            <person name="Yanf M."/>
            <person name="Daum C."/>
            <person name="Ng V."/>
            <person name="Clum A."/>
            <person name="Steindorff A."/>
            <person name="Ohm R."/>
            <person name="Martin F."/>
            <person name="Silar P."/>
            <person name="Natvig D."/>
            <person name="Lalanne C."/>
            <person name="Gautier V."/>
            <person name="Ament-Velasquez S.L."/>
            <person name="Kruys A."/>
            <person name="Hutchinson M.I."/>
            <person name="Powell A.J."/>
            <person name="Barry K."/>
            <person name="Miller A.N."/>
            <person name="Grigoriev I.V."/>
            <person name="Debuchy R."/>
            <person name="Gladieux P."/>
            <person name="Thoren M.H."/>
            <person name="Johannesson H."/>
        </authorList>
    </citation>
    <scope>NUCLEOTIDE SEQUENCE</scope>
    <source>
        <strain evidence="3">CBS 955.72</strain>
    </source>
</reference>
<organism evidence="3 4">
    <name type="scientific">Lasiosphaeria hispida</name>
    <dbReference type="NCBI Taxonomy" id="260671"/>
    <lineage>
        <taxon>Eukaryota</taxon>
        <taxon>Fungi</taxon>
        <taxon>Dikarya</taxon>
        <taxon>Ascomycota</taxon>
        <taxon>Pezizomycotina</taxon>
        <taxon>Sordariomycetes</taxon>
        <taxon>Sordariomycetidae</taxon>
        <taxon>Sordariales</taxon>
        <taxon>Lasiosphaeriaceae</taxon>
        <taxon>Lasiosphaeria</taxon>
    </lineage>
</organism>
<name>A0AAJ0H8J5_9PEZI</name>
<feature type="region of interest" description="Disordered" evidence="1">
    <location>
        <begin position="1"/>
        <end position="61"/>
    </location>
</feature>
<dbReference type="InterPro" id="IPR011333">
    <property type="entry name" value="SKP1/BTB/POZ_sf"/>
</dbReference>
<reference evidence="3" key="1">
    <citation type="journal article" date="2023" name="Mol. Phylogenet. Evol.">
        <title>Genome-scale phylogeny and comparative genomics of the fungal order Sordariales.</title>
        <authorList>
            <person name="Hensen N."/>
            <person name="Bonometti L."/>
            <person name="Westerberg I."/>
            <person name="Brannstrom I.O."/>
            <person name="Guillou S."/>
            <person name="Cros-Aarteil S."/>
            <person name="Calhoun S."/>
            <person name="Haridas S."/>
            <person name="Kuo A."/>
            <person name="Mondo S."/>
            <person name="Pangilinan J."/>
            <person name="Riley R."/>
            <person name="LaButti K."/>
            <person name="Andreopoulos B."/>
            <person name="Lipzen A."/>
            <person name="Chen C."/>
            <person name="Yan M."/>
            <person name="Daum C."/>
            <person name="Ng V."/>
            <person name="Clum A."/>
            <person name="Steindorff A."/>
            <person name="Ohm R.A."/>
            <person name="Martin F."/>
            <person name="Silar P."/>
            <person name="Natvig D.O."/>
            <person name="Lalanne C."/>
            <person name="Gautier V."/>
            <person name="Ament-Velasquez S.L."/>
            <person name="Kruys A."/>
            <person name="Hutchinson M.I."/>
            <person name="Powell A.J."/>
            <person name="Barry K."/>
            <person name="Miller A.N."/>
            <person name="Grigoriev I.V."/>
            <person name="Debuchy R."/>
            <person name="Gladieux P."/>
            <person name="Hiltunen Thoren M."/>
            <person name="Johannesson H."/>
        </authorList>
    </citation>
    <scope>NUCLEOTIDE SEQUENCE</scope>
    <source>
        <strain evidence="3">CBS 955.72</strain>
    </source>
</reference>
<evidence type="ECO:0000259" key="2">
    <source>
        <dbReference type="PROSITE" id="PS50097"/>
    </source>
</evidence>
<dbReference type="PANTHER" id="PTHR47843">
    <property type="entry name" value="BTB DOMAIN-CONTAINING PROTEIN-RELATED"/>
    <property type="match status" value="1"/>
</dbReference>
<dbReference type="AlphaFoldDB" id="A0AAJ0H8J5"/>
<evidence type="ECO:0000256" key="1">
    <source>
        <dbReference type="SAM" id="MobiDB-lite"/>
    </source>
</evidence>
<evidence type="ECO:0000313" key="4">
    <source>
        <dbReference type="Proteomes" id="UP001275084"/>
    </source>
</evidence>
<gene>
    <name evidence="3" type="ORF">B0T25DRAFT_304692</name>
</gene>
<dbReference type="PANTHER" id="PTHR47843:SF2">
    <property type="entry name" value="BTB DOMAIN-CONTAINING PROTEIN"/>
    <property type="match status" value="1"/>
</dbReference>
<dbReference type="CDD" id="cd18186">
    <property type="entry name" value="BTB_POZ_ZBTB_KLHL-like"/>
    <property type="match status" value="1"/>
</dbReference>
<feature type="region of interest" description="Disordered" evidence="1">
    <location>
        <begin position="301"/>
        <end position="330"/>
    </location>
</feature>
<dbReference type="Gene3D" id="3.30.710.10">
    <property type="entry name" value="Potassium Channel Kv1.1, Chain A"/>
    <property type="match status" value="1"/>
</dbReference>
<keyword evidence="4" id="KW-1185">Reference proteome</keyword>
<protein>
    <recommendedName>
        <fullName evidence="2">BTB domain-containing protein</fullName>
    </recommendedName>
</protein>